<evidence type="ECO:0000256" key="1">
    <source>
        <dbReference type="ARBA" id="ARBA00004141"/>
    </source>
</evidence>
<dbReference type="Proteomes" id="UP001233172">
    <property type="component" value="Unassembled WGS sequence"/>
</dbReference>
<evidence type="ECO:0000256" key="9">
    <source>
        <dbReference type="ARBA" id="ARBA00022955"/>
    </source>
</evidence>
<evidence type="ECO:0000313" key="22">
    <source>
        <dbReference type="EMBL" id="KAK0058416.1"/>
    </source>
</evidence>
<evidence type="ECO:0000256" key="4">
    <source>
        <dbReference type="ARBA" id="ARBA00012413"/>
    </source>
</evidence>
<keyword evidence="14 21" id="KW-0472">Membrane</keyword>
<evidence type="ECO:0000256" key="20">
    <source>
        <dbReference type="SAM" id="MobiDB-lite"/>
    </source>
</evidence>
<feature type="transmembrane region" description="Helical" evidence="21">
    <location>
        <begin position="497"/>
        <end position="526"/>
    </location>
</feature>
<comment type="subcellular location">
    <subcellularLocation>
        <location evidence="1">Membrane</location>
        <topology evidence="1">Multi-pass membrane protein</topology>
    </subcellularLocation>
</comment>
<protein>
    <recommendedName>
        <fullName evidence="19">Delta(14)-sterol reductase</fullName>
        <ecNumber evidence="4">1.3.1.70</ecNumber>
    </recommendedName>
    <alternativeName>
        <fullName evidence="17">C-14 sterol reductase</fullName>
    </alternativeName>
    <alternativeName>
        <fullName evidence="18">Sterol C14-reductase</fullName>
    </alternativeName>
</protein>
<dbReference type="GO" id="GO:0006695">
    <property type="term" value="P:cholesterol biosynthetic process"/>
    <property type="evidence" value="ECO:0007669"/>
    <property type="project" value="UniProtKB-KW"/>
</dbReference>
<feature type="compositionally biased region" description="Basic residues" evidence="20">
    <location>
        <begin position="1"/>
        <end position="18"/>
    </location>
</feature>
<accession>A0AAD8FCJ3</accession>
<feature type="transmembrane region" description="Helical" evidence="21">
    <location>
        <begin position="397"/>
        <end position="415"/>
    </location>
</feature>
<name>A0AAD8FCJ3_BIOPF</name>
<evidence type="ECO:0000256" key="12">
    <source>
        <dbReference type="ARBA" id="ARBA00023011"/>
    </source>
</evidence>
<feature type="transmembrane region" description="Helical" evidence="21">
    <location>
        <begin position="208"/>
        <end position="228"/>
    </location>
</feature>
<evidence type="ECO:0000256" key="17">
    <source>
        <dbReference type="ARBA" id="ARBA00030165"/>
    </source>
</evidence>
<dbReference type="GO" id="GO:0005637">
    <property type="term" value="C:nuclear inner membrane"/>
    <property type="evidence" value="ECO:0007669"/>
    <property type="project" value="TreeGrafter"/>
</dbReference>
<evidence type="ECO:0000256" key="21">
    <source>
        <dbReference type="SAM" id="Phobius"/>
    </source>
</evidence>
<dbReference type="PANTHER" id="PTHR21257">
    <property type="entry name" value="DELTA(14)-STEROL REDUCTASE"/>
    <property type="match status" value="1"/>
</dbReference>
<evidence type="ECO:0000256" key="5">
    <source>
        <dbReference type="ARBA" id="ARBA00022516"/>
    </source>
</evidence>
<evidence type="ECO:0000256" key="15">
    <source>
        <dbReference type="ARBA" id="ARBA00023166"/>
    </source>
</evidence>
<dbReference type="Pfam" id="PF01222">
    <property type="entry name" value="ERG4_ERG24"/>
    <property type="match status" value="1"/>
</dbReference>
<keyword evidence="15" id="KW-1207">Sterol metabolism</keyword>
<dbReference type="GO" id="GO:0050613">
    <property type="term" value="F:Delta14-sterol reductase activity"/>
    <property type="evidence" value="ECO:0007669"/>
    <property type="project" value="UniProtKB-EC"/>
</dbReference>
<evidence type="ECO:0000256" key="13">
    <source>
        <dbReference type="ARBA" id="ARBA00023098"/>
    </source>
</evidence>
<dbReference type="Gene3D" id="1.20.120.1630">
    <property type="match status" value="1"/>
</dbReference>
<feature type="transmembrane region" description="Helical" evidence="21">
    <location>
        <begin position="154"/>
        <end position="174"/>
    </location>
</feature>
<dbReference type="PROSITE" id="PS01017">
    <property type="entry name" value="STEROL_REDUCT_1"/>
    <property type="match status" value="1"/>
</dbReference>
<feature type="compositionally biased region" description="Basic and acidic residues" evidence="20">
    <location>
        <begin position="109"/>
        <end position="124"/>
    </location>
</feature>
<comment type="caution">
    <text evidence="22">The sequence shown here is derived from an EMBL/GenBank/DDBJ whole genome shotgun (WGS) entry which is preliminary data.</text>
</comment>
<keyword evidence="6 21" id="KW-0812">Transmembrane</keyword>
<evidence type="ECO:0000256" key="18">
    <source>
        <dbReference type="ARBA" id="ARBA00031227"/>
    </source>
</evidence>
<keyword evidence="11" id="KW-0560">Oxidoreductase</keyword>
<keyword evidence="7" id="KW-0153">Cholesterol metabolism</keyword>
<dbReference type="AlphaFoldDB" id="A0AAD8FCJ3"/>
<reference evidence="22" key="1">
    <citation type="journal article" date="2023" name="PLoS Negl. Trop. Dis.">
        <title>A genome sequence for Biomphalaria pfeifferi, the major vector snail for the human-infecting parasite Schistosoma mansoni.</title>
        <authorList>
            <person name="Bu L."/>
            <person name="Lu L."/>
            <person name="Laidemitt M.R."/>
            <person name="Zhang S.M."/>
            <person name="Mutuku M."/>
            <person name="Mkoji G."/>
            <person name="Steinauer M."/>
            <person name="Loker E.S."/>
        </authorList>
    </citation>
    <scope>NUCLEOTIDE SEQUENCE</scope>
    <source>
        <strain evidence="22">KasaAsao</strain>
    </source>
</reference>
<dbReference type="PROSITE" id="PS01018">
    <property type="entry name" value="STEROL_REDUCT_2"/>
    <property type="match status" value="1"/>
</dbReference>
<evidence type="ECO:0000313" key="23">
    <source>
        <dbReference type="Proteomes" id="UP001233172"/>
    </source>
</evidence>
<evidence type="ECO:0000256" key="8">
    <source>
        <dbReference type="ARBA" id="ARBA00022857"/>
    </source>
</evidence>
<keyword evidence="10 21" id="KW-1133">Transmembrane helix</keyword>
<feature type="compositionally biased region" description="Basic residues" evidence="20">
    <location>
        <begin position="26"/>
        <end position="38"/>
    </location>
</feature>
<dbReference type="InterPro" id="IPR001171">
    <property type="entry name" value="ERG24_DHCR-like"/>
</dbReference>
<dbReference type="GO" id="GO:0005789">
    <property type="term" value="C:endoplasmic reticulum membrane"/>
    <property type="evidence" value="ECO:0007669"/>
    <property type="project" value="TreeGrafter"/>
</dbReference>
<dbReference type="FunFam" id="1.20.120.1630:FF:000011">
    <property type="entry name" value="Delta(14)-sterol reductase"/>
    <property type="match status" value="1"/>
</dbReference>
<reference evidence="22" key="2">
    <citation type="submission" date="2023-04" db="EMBL/GenBank/DDBJ databases">
        <authorList>
            <person name="Bu L."/>
            <person name="Lu L."/>
            <person name="Laidemitt M.R."/>
            <person name="Zhang S.M."/>
            <person name="Mutuku M."/>
            <person name="Mkoji G."/>
            <person name="Steinauer M."/>
            <person name="Loker E.S."/>
        </authorList>
    </citation>
    <scope>NUCLEOTIDE SEQUENCE</scope>
    <source>
        <strain evidence="22">KasaAsao</strain>
        <tissue evidence="22">Whole Snail</tissue>
    </source>
</reference>
<feature type="transmembrane region" description="Helical" evidence="21">
    <location>
        <begin position="272"/>
        <end position="292"/>
    </location>
</feature>
<sequence>MSSPKKTSKSPGRSKARGRSTSASRKVTRSRSRSSGRKPKAEPQPEVETTIEVTKSTKRIPRPSGKSPSRVSKRETTVTTRIVTSNVSAEQEQASVTPVRTSSRISSILEKEREESARLRDQLRSEMLSNLKTPPPLEKPQPTKSTRESPHYEFMGPVGTFFLIFLLPFTVYYINWTCRKGRCSILEIPKLPRNIIGEFFEVESMLVFLAWFFFQVVLALLPVGSVYEGQPLKSGGRLKYRCNGFFALIVSLLTLAAAIYFKCPVTKIVDKFYKLMTSAVVFSISLSVCLYISSRFVNPKKLAPGGNTGNVIYDFFIGRELNPRVGSLDLKFFCELRPGLIGWVIMDWIMVYKAYEENGTLPANQLLVTVFQTIYVADALWFESAILTTMDIIHDGFGFMLAFGDLAWVPFLYSLQPRFLYESKLVLPWYCLAPIALLNLVGYTIFRLSNSQKDRFRRDPKDPLFSGMEVIPTQAGKKLLVSGWWGLCRKPNYLGDLIMALSWSLTTGFGQILTYFYPIYFLVLLIHRERRDFEQCQKKYGSSWNKYCEKVPYRIFPYIY</sequence>
<keyword evidence="12" id="KW-0756">Sterol biosynthesis</keyword>
<feature type="compositionally biased region" description="Polar residues" evidence="20">
    <location>
        <begin position="77"/>
        <end position="106"/>
    </location>
</feature>
<keyword evidence="23" id="KW-1185">Reference proteome</keyword>
<evidence type="ECO:0000256" key="10">
    <source>
        <dbReference type="ARBA" id="ARBA00022989"/>
    </source>
</evidence>
<feature type="transmembrane region" description="Helical" evidence="21">
    <location>
        <begin position="427"/>
        <end position="448"/>
    </location>
</feature>
<evidence type="ECO:0000256" key="16">
    <source>
        <dbReference type="ARBA" id="ARBA00023221"/>
    </source>
</evidence>
<gene>
    <name evidence="22" type="ORF">Bpfe_012058</name>
</gene>
<evidence type="ECO:0000256" key="19">
    <source>
        <dbReference type="ARBA" id="ARBA00069705"/>
    </source>
</evidence>
<keyword evidence="9" id="KW-0752">Steroid biosynthesis</keyword>
<evidence type="ECO:0000256" key="7">
    <source>
        <dbReference type="ARBA" id="ARBA00022778"/>
    </source>
</evidence>
<keyword evidence="5" id="KW-0444">Lipid biosynthesis</keyword>
<evidence type="ECO:0000256" key="2">
    <source>
        <dbReference type="ARBA" id="ARBA00004770"/>
    </source>
</evidence>
<feature type="transmembrane region" description="Helical" evidence="21">
    <location>
        <begin position="240"/>
        <end position="260"/>
    </location>
</feature>
<evidence type="ECO:0000256" key="6">
    <source>
        <dbReference type="ARBA" id="ARBA00022692"/>
    </source>
</evidence>
<comment type="pathway">
    <text evidence="2">Steroid biosynthesis; cholesterol biosynthesis.</text>
</comment>
<organism evidence="22 23">
    <name type="scientific">Biomphalaria pfeifferi</name>
    <name type="common">Bloodfluke planorb</name>
    <name type="synonym">Freshwater snail</name>
    <dbReference type="NCBI Taxonomy" id="112525"/>
    <lineage>
        <taxon>Eukaryota</taxon>
        <taxon>Metazoa</taxon>
        <taxon>Spiralia</taxon>
        <taxon>Lophotrochozoa</taxon>
        <taxon>Mollusca</taxon>
        <taxon>Gastropoda</taxon>
        <taxon>Heterobranchia</taxon>
        <taxon>Euthyneura</taxon>
        <taxon>Panpulmonata</taxon>
        <taxon>Hygrophila</taxon>
        <taxon>Lymnaeoidea</taxon>
        <taxon>Planorbidae</taxon>
        <taxon>Biomphalaria</taxon>
    </lineage>
</organism>
<dbReference type="EC" id="1.3.1.70" evidence="4"/>
<evidence type="ECO:0000256" key="3">
    <source>
        <dbReference type="ARBA" id="ARBA00005402"/>
    </source>
</evidence>
<dbReference type="EMBL" id="JASAOG010000048">
    <property type="protein sequence ID" value="KAK0058416.1"/>
    <property type="molecule type" value="Genomic_DNA"/>
</dbReference>
<comment type="similarity">
    <text evidence="3">Belongs to the ERG4/ERG24 family.</text>
</comment>
<evidence type="ECO:0000256" key="11">
    <source>
        <dbReference type="ARBA" id="ARBA00023002"/>
    </source>
</evidence>
<feature type="region of interest" description="Disordered" evidence="20">
    <location>
        <begin position="1"/>
        <end position="149"/>
    </location>
</feature>
<dbReference type="InterPro" id="IPR018083">
    <property type="entry name" value="Sterol_reductase_CS"/>
</dbReference>
<dbReference type="PANTHER" id="PTHR21257:SF52">
    <property type="entry name" value="DELTA(14)-STEROL REDUCTASE TM7SF2"/>
    <property type="match status" value="1"/>
</dbReference>
<keyword evidence="7" id="KW-0152">Cholesterol biosynthesis</keyword>
<proteinExistence type="inferred from homology"/>
<keyword evidence="8" id="KW-0521">NADP</keyword>
<keyword evidence="13" id="KW-0443">Lipid metabolism</keyword>
<keyword evidence="16" id="KW-0753">Steroid metabolism</keyword>
<evidence type="ECO:0000256" key="14">
    <source>
        <dbReference type="ARBA" id="ARBA00023136"/>
    </source>
</evidence>